<evidence type="ECO:0000313" key="1">
    <source>
        <dbReference type="EMBL" id="GAA4682491.1"/>
    </source>
</evidence>
<proteinExistence type="predicted"/>
<evidence type="ECO:0000313" key="2">
    <source>
        <dbReference type="Proteomes" id="UP001501295"/>
    </source>
</evidence>
<accession>A0ABP8W9I4</accession>
<organism evidence="1 2">
    <name type="scientific">Frondihabitans cladoniiphilus</name>
    <dbReference type="NCBI Taxonomy" id="715785"/>
    <lineage>
        <taxon>Bacteria</taxon>
        <taxon>Bacillati</taxon>
        <taxon>Actinomycetota</taxon>
        <taxon>Actinomycetes</taxon>
        <taxon>Micrococcales</taxon>
        <taxon>Microbacteriaceae</taxon>
        <taxon>Frondihabitans</taxon>
    </lineage>
</organism>
<dbReference type="EMBL" id="BAABLM010000007">
    <property type="protein sequence ID" value="GAA4682491.1"/>
    <property type="molecule type" value="Genomic_DNA"/>
</dbReference>
<keyword evidence="2" id="KW-1185">Reference proteome</keyword>
<reference evidence="2" key="1">
    <citation type="journal article" date="2019" name="Int. J. Syst. Evol. Microbiol.">
        <title>The Global Catalogue of Microorganisms (GCM) 10K type strain sequencing project: providing services to taxonomists for standard genome sequencing and annotation.</title>
        <authorList>
            <consortium name="The Broad Institute Genomics Platform"/>
            <consortium name="The Broad Institute Genome Sequencing Center for Infectious Disease"/>
            <person name="Wu L."/>
            <person name="Ma J."/>
        </authorList>
    </citation>
    <scope>NUCLEOTIDE SEQUENCE [LARGE SCALE GENOMIC DNA]</scope>
    <source>
        <strain evidence="2">JCM 18956</strain>
    </source>
</reference>
<name>A0ABP8W9I4_9MICO</name>
<comment type="caution">
    <text evidence="1">The sequence shown here is derived from an EMBL/GenBank/DDBJ whole genome shotgun (WGS) entry which is preliminary data.</text>
</comment>
<dbReference type="Proteomes" id="UP001501295">
    <property type="component" value="Unassembled WGS sequence"/>
</dbReference>
<gene>
    <name evidence="1" type="ORF">GCM10025780_29990</name>
</gene>
<sequence>MTVDPIFAALASTRLQILMDLDNTAPVSRLRSADLRVRVLAVVAGLEDGSTMPIAAWQQLSAIQQDLAGLIFASSVALNLAVGK</sequence>
<protein>
    <submittedName>
        <fullName evidence="1">Uncharacterized protein</fullName>
    </submittedName>
</protein>
<dbReference type="RefSeq" id="WP_345376729.1">
    <property type="nucleotide sequence ID" value="NZ_BAABLM010000007.1"/>
</dbReference>